<evidence type="ECO:0000256" key="1">
    <source>
        <dbReference type="ARBA" id="ARBA00023015"/>
    </source>
</evidence>
<keyword evidence="6" id="KW-1185">Reference proteome</keyword>
<dbReference type="PIRSF" id="PIRSF006707">
    <property type="entry name" value="MJ1563"/>
    <property type="match status" value="1"/>
</dbReference>
<dbReference type="GO" id="GO:0003677">
    <property type="term" value="F:DNA binding"/>
    <property type="evidence" value="ECO:0007669"/>
    <property type="project" value="UniProtKB-UniRule"/>
</dbReference>
<evidence type="ECO:0000313" key="5">
    <source>
        <dbReference type="EMBL" id="WOO40029.1"/>
    </source>
</evidence>
<dbReference type="InterPro" id="IPR026282">
    <property type="entry name" value="MJ1563"/>
</dbReference>
<name>A0AAQ3L8S8_9BACT</name>
<protein>
    <recommendedName>
        <fullName evidence="4">HTH-type transcriptional regulator</fullName>
    </recommendedName>
</protein>
<dbReference type="PANTHER" id="PTHR38465:SF1">
    <property type="entry name" value="HTH-TYPE TRANSCRIPTIONAL REGULATOR MJ1563-RELATED"/>
    <property type="match status" value="1"/>
</dbReference>
<evidence type="ECO:0000256" key="4">
    <source>
        <dbReference type="PIRNR" id="PIRNR006707"/>
    </source>
</evidence>
<evidence type="ECO:0000256" key="2">
    <source>
        <dbReference type="ARBA" id="ARBA00023125"/>
    </source>
</evidence>
<dbReference type="Gene3D" id="1.10.10.10">
    <property type="entry name" value="Winged helix-like DNA-binding domain superfamily/Winged helix DNA-binding domain"/>
    <property type="match status" value="1"/>
</dbReference>
<dbReference type="PANTHER" id="PTHR38465">
    <property type="entry name" value="HTH-TYPE TRANSCRIPTIONAL REGULATOR MJ1563-RELATED"/>
    <property type="match status" value="1"/>
</dbReference>
<gene>
    <name evidence="5" type="ORF">RZN69_15505</name>
</gene>
<dbReference type="Proteomes" id="UP001304300">
    <property type="component" value="Chromosome"/>
</dbReference>
<evidence type="ECO:0000313" key="6">
    <source>
        <dbReference type="Proteomes" id="UP001304300"/>
    </source>
</evidence>
<sequence length="178" mass="20189">MKSTNADKLNDARENFIRQWGAMGSSWGINRTMAQIHAFLMISAEPLDTNTIMEELQISRGNANTNLRDLVGWGLIRSYFVPGERKEFFEAEKDVWKMFCAISKERKRREIQPALEVLRDCADVTKGERSKEGVAFHTMMDDLADFVALADTAMDRISRSERSKVVPMILKALGAKKG</sequence>
<dbReference type="SUPFAM" id="SSF46785">
    <property type="entry name" value="Winged helix' DNA-binding domain"/>
    <property type="match status" value="1"/>
</dbReference>
<dbReference type="InterPro" id="IPR052362">
    <property type="entry name" value="HTH-GbsR_regulator"/>
</dbReference>
<proteinExistence type="inferred from homology"/>
<keyword evidence="3 4" id="KW-0804">Transcription</keyword>
<keyword evidence="1 4" id="KW-0805">Transcription regulation</keyword>
<dbReference type="EMBL" id="CP136920">
    <property type="protein sequence ID" value="WOO40029.1"/>
    <property type="molecule type" value="Genomic_DNA"/>
</dbReference>
<reference evidence="5 6" key="1">
    <citation type="submission" date="2023-10" db="EMBL/GenBank/DDBJ databases">
        <title>Rubellicoccus peritrichatus gen. nov., sp. nov., isolated from an algae of coral reef tank.</title>
        <authorList>
            <person name="Luo J."/>
        </authorList>
    </citation>
    <scope>NUCLEOTIDE SEQUENCE [LARGE SCALE GENOMIC DNA]</scope>
    <source>
        <strain evidence="5 6">CR14</strain>
    </source>
</reference>
<dbReference type="InterPro" id="IPR036390">
    <property type="entry name" value="WH_DNA-bd_sf"/>
</dbReference>
<dbReference type="RefSeq" id="WP_317832121.1">
    <property type="nucleotide sequence ID" value="NZ_CP136920.1"/>
</dbReference>
<evidence type="ECO:0000256" key="3">
    <source>
        <dbReference type="ARBA" id="ARBA00023163"/>
    </source>
</evidence>
<dbReference type="InterPro" id="IPR036388">
    <property type="entry name" value="WH-like_DNA-bd_sf"/>
</dbReference>
<comment type="similarity">
    <text evidence="4">Belongs to the GbsR family.</text>
</comment>
<accession>A0AAQ3L8S8</accession>
<keyword evidence="2 4" id="KW-0238">DNA-binding</keyword>
<dbReference type="AlphaFoldDB" id="A0AAQ3L8S8"/>
<dbReference type="KEGG" id="puo:RZN69_15505"/>
<organism evidence="5 6">
    <name type="scientific">Rubellicoccus peritrichatus</name>
    <dbReference type="NCBI Taxonomy" id="3080537"/>
    <lineage>
        <taxon>Bacteria</taxon>
        <taxon>Pseudomonadati</taxon>
        <taxon>Verrucomicrobiota</taxon>
        <taxon>Opitutia</taxon>
        <taxon>Puniceicoccales</taxon>
        <taxon>Cerasicoccaceae</taxon>
        <taxon>Rubellicoccus</taxon>
    </lineage>
</organism>